<evidence type="ECO:0000313" key="1">
    <source>
        <dbReference type="EMBL" id="WMV29554.1"/>
    </source>
</evidence>
<dbReference type="EMBL" id="CP133616">
    <property type="protein sequence ID" value="WMV29554.1"/>
    <property type="molecule type" value="Genomic_DNA"/>
</dbReference>
<sequence length="30" mass="3500">MLKLQLFRCFQPFCSFLLLSVYASTKTSNI</sequence>
<proteinExistence type="predicted"/>
<protein>
    <submittedName>
        <fullName evidence="1">Uncharacterized protein</fullName>
    </submittedName>
</protein>
<organism evidence="1 2">
    <name type="scientific">Solanum verrucosum</name>
    <dbReference type="NCBI Taxonomy" id="315347"/>
    <lineage>
        <taxon>Eukaryota</taxon>
        <taxon>Viridiplantae</taxon>
        <taxon>Streptophyta</taxon>
        <taxon>Embryophyta</taxon>
        <taxon>Tracheophyta</taxon>
        <taxon>Spermatophyta</taxon>
        <taxon>Magnoliopsida</taxon>
        <taxon>eudicotyledons</taxon>
        <taxon>Gunneridae</taxon>
        <taxon>Pentapetalae</taxon>
        <taxon>asterids</taxon>
        <taxon>lamiids</taxon>
        <taxon>Solanales</taxon>
        <taxon>Solanaceae</taxon>
        <taxon>Solanoideae</taxon>
        <taxon>Solaneae</taxon>
        <taxon>Solanum</taxon>
    </lineage>
</organism>
<gene>
    <name evidence="1" type="ORF">MTR67_022939</name>
</gene>
<accession>A0AAF0R0Y5</accession>
<dbReference type="AlphaFoldDB" id="A0AAF0R0Y5"/>
<reference evidence="1" key="1">
    <citation type="submission" date="2023-08" db="EMBL/GenBank/DDBJ databases">
        <title>A de novo genome assembly of Solanum verrucosum Schlechtendal, a Mexican diploid species geographically isolated from the other diploid A-genome species in potato relatives.</title>
        <authorList>
            <person name="Hosaka K."/>
        </authorList>
    </citation>
    <scope>NUCLEOTIDE SEQUENCE</scope>
    <source>
        <tissue evidence="1">Young leaves</tissue>
    </source>
</reference>
<evidence type="ECO:0000313" key="2">
    <source>
        <dbReference type="Proteomes" id="UP001234989"/>
    </source>
</evidence>
<dbReference type="Proteomes" id="UP001234989">
    <property type="component" value="Chromosome 5"/>
</dbReference>
<keyword evidence="2" id="KW-1185">Reference proteome</keyword>
<name>A0AAF0R0Y5_SOLVR</name>